<dbReference type="EMBL" id="MOMC01000008">
    <property type="protein sequence ID" value="ONH32878.1"/>
    <property type="molecule type" value="Genomic_DNA"/>
</dbReference>
<proteinExistence type="predicted"/>
<sequence>MISRQLVLISVAAVLALAATACAQPPPVGAGASGHPARRGPAAGDPSTGGSTVEAAARVEAVGSRHPEQYAGIAVSGATLVVYRRPGGDLDAAVRAVVGGVPVVFRDAPHTHQELVALAARIQADAAYWRDHGAPIWSVLPRHDGTGVEVGTPAGDRLKAAVRGRYGDAPIIIVPMNESPVTVPRTTA</sequence>
<keyword evidence="4" id="KW-1185">Reference proteome</keyword>
<dbReference type="AlphaFoldDB" id="A0A1V2II74"/>
<evidence type="ECO:0000313" key="3">
    <source>
        <dbReference type="EMBL" id="ONH32878.1"/>
    </source>
</evidence>
<dbReference type="OrthoDB" id="3215293at2"/>
<evidence type="ECO:0000313" key="4">
    <source>
        <dbReference type="Proteomes" id="UP000188929"/>
    </source>
</evidence>
<dbReference type="Proteomes" id="UP000188929">
    <property type="component" value="Unassembled WGS sequence"/>
</dbReference>
<dbReference type="PROSITE" id="PS51257">
    <property type="entry name" value="PROKAR_LIPOPROTEIN"/>
    <property type="match status" value="1"/>
</dbReference>
<comment type="caution">
    <text evidence="3">The sequence shown here is derived from an EMBL/GenBank/DDBJ whole genome shotgun (WGS) entry which is preliminary data.</text>
</comment>
<evidence type="ECO:0000256" key="2">
    <source>
        <dbReference type="SAM" id="SignalP"/>
    </source>
</evidence>
<feature type="region of interest" description="Disordered" evidence="1">
    <location>
        <begin position="27"/>
        <end position="54"/>
    </location>
</feature>
<accession>A0A1V2II74</accession>
<name>A0A1V2II74_9ACTN</name>
<dbReference type="RefSeq" id="WP_076813628.1">
    <property type="nucleotide sequence ID" value="NZ_MOMC01000008.1"/>
</dbReference>
<feature type="chain" id="PRO_5039146643" evidence="2">
    <location>
        <begin position="24"/>
        <end position="188"/>
    </location>
</feature>
<organism evidence="3 4">
    <name type="scientific">Pseudofrankia asymbiotica</name>
    <dbReference type="NCBI Taxonomy" id="1834516"/>
    <lineage>
        <taxon>Bacteria</taxon>
        <taxon>Bacillati</taxon>
        <taxon>Actinomycetota</taxon>
        <taxon>Actinomycetes</taxon>
        <taxon>Frankiales</taxon>
        <taxon>Frankiaceae</taxon>
        <taxon>Pseudofrankia</taxon>
    </lineage>
</organism>
<evidence type="ECO:0000256" key="1">
    <source>
        <dbReference type="SAM" id="MobiDB-lite"/>
    </source>
</evidence>
<feature type="signal peptide" evidence="2">
    <location>
        <begin position="1"/>
        <end position="23"/>
    </location>
</feature>
<keyword evidence="2" id="KW-0732">Signal</keyword>
<reference evidence="4" key="1">
    <citation type="submission" date="2016-10" db="EMBL/GenBank/DDBJ databases">
        <title>Frankia sp. NRRL B-16386 Genome sequencing.</title>
        <authorList>
            <person name="Ghodhbane-Gtari F."/>
            <person name="Swanson E."/>
            <person name="Gueddou A."/>
            <person name="Hezbri K."/>
            <person name="Ktari K."/>
            <person name="Nouioui I."/>
            <person name="Morris K."/>
            <person name="Simpson S."/>
            <person name="Abebe-Akele F."/>
            <person name="Thomas K."/>
            <person name="Gtari M."/>
            <person name="Tisa L.S."/>
        </authorList>
    </citation>
    <scope>NUCLEOTIDE SEQUENCE [LARGE SCALE GENOMIC DNA]</scope>
    <source>
        <strain evidence="4">NRRL B-16386</strain>
    </source>
</reference>
<gene>
    <name evidence="3" type="ORF">BL253_04000</name>
</gene>
<protein>
    <submittedName>
        <fullName evidence="3">Uncharacterized protein</fullName>
    </submittedName>
</protein>